<evidence type="ECO:0000256" key="1">
    <source>
        <dbReference type="ARBA" id="ARBA00004613"/>
    </source>
</evidence>
<dbReference type="PROSITE" id="PS00085">
    <property type="entry name" value="CU2_MONOOXYGENASE_2"/>
    <property type="match status" value="1"/>
</dbReference>
<comment type="similarity">
    <text evidence="2">Belongs to the copper type II ascorbate-dependent monooxygenase family.</text>
</comment>
<evidence type="ECO:0000256" key="13">
    <source>
        <dbReference type="PIRSR" id="PIRSR600720-2"/>
    </source>
</evidence>
<evidence type="ECO:0000256" key="6">
    <source>
        <dbReference type="ARBA" id="ARBA00022729"/>
    </source>
</evidence>
<dbReference type="InterPro" id="IPR000323">
    <property type="entry name" value="Cu2_ascorb_mOase_N"/>
</dbReference>
<feature type="transmembrane region" description="Helical" evidence="15">
    <location>
        <begin position="81"/>
        <end position="102"/>
    </location>
</feature>
<keyword evidence="15" id="KW-1133">Transmembrane helix</keyword>
<dbReference type="Proteomes" id="UP001620645">
    <property type="component" value="Unassembled WGS sequence"/>
</dbReference>
<dbReference type="InterPro" id="IPR014784">
    <property type="entry name" value="Cu2_ascorb_mOase-like_C"/>
</dbReference>
<evidence type="ECO:0000256" key="10">
    <source>
        <dbReference type="ARBA" id="ARBA00023157"/>
    </source>
</evidence>
<evidence type="ECO:0000256" key="14">
    <source>
        <dbReference type="PIRSR" id="PIRSR600720-3"/>
    </source>
</evidence>
<evidence type="ECO:0000256" key="4">
    <source>
        <dbReference type="ARBA" id="ARBA00022525"/>
    </source>
</evidence>
<feature type="disulfide bond" evidence="14">
    <location>
        <begin position="175"/>
        <end position="203"/>
    </location>
</feature>
<dbReference type="GO" id="GO:0005576">
    <property type="term" value="C:extracellular region"/>
    <property type="evidence" value="ECO:0007669"/>
    <property type="project" value="UniProtKB-SubCell"/>
</dbReference>
<dbReference type="GO" id="GO:0046872">
    <property type="term" value="F:metal ion binding"/>
    <property type="evidence" value="ECO:0007669"/>
    <property type="project" value="UniProtKB-KW"/>
</dbReference>
<keyword evidence="10 14" id="KW-1015">Disulfide bond</keyword>
<feature type="binding site" evidence="13">
    <location>
        <position position="168"/>
    </location>
    <ligand>
        <name>Cu(2+)</name>
        <dbReference type="ChEBI" id="CHEBI:29036"/>
        <label>1</label>
        <note>catalytic</note>
    </ligand>
</feature>
<dbReference type="EMBL" id="JBICCN010000373">
    <property type="protein sequence ID" value="KAL3072697.1"/>
    <property type="molecule type" value="Genomic_DNA"/>
</dbReference>
<comment type="caution">
    <text evidence="18">The sequence shown here is derived from an EMBL/GenBank/DDBJ whole genome shotgun (WGS) entry which is preliminary data.</text>
</comment>
<keyword evidence="8 13" id="KW-0186">Copper</keyword>
<dbReference type="PANTHER" id="PTHR10680">
    <property type="entry name" value="PEPTIDYL-GLYCINE ALPHA-AMIDATING MONOOXYGENASE"/>
    <property type="match status" value="1"/>
</dbReference>
<keyword evidence="15" id="KW-0812">Transmembrane</keyword>
<gene>
    <name evidence="18" type="ORF">niasHS_017671</name>
</gene>
<evidence type="ECO:0000313" key="19">
    <source>
        <dbReference type="Proteomes" id="UP001620645"/>
    </source>
</evidence>
<proteinExistence type="inferred from homology"/>
<evidence type="ECO:0000256" key="8">
    <source>
        <dbReference type="ARBA" id="ARBA00023008"/>
    </source>
</evidence>
<dbReference type="InterPro" id="IPR036939">
    <property type="entry name" value="Cu2_ascorb_mOase_N_sf"/>
</dbReference>
<feature type="binding site" evidence="13">
    <location>
        <position position="244"/>
    </location>
    <ligand>
        <name>Cu(2+)</name>
        <dbReference type="ChEBI" id="CHEBI:29036"/>
        <label>2</label>
        <note>catalytic</note>
    </ligand>
</feature>
<evidence type="ECO:0000256" key="9">
    <source>
        <dbReference type="ARBA" id="ARBA00023033"/>
    </source>
</evidence>
<feature type="binding site" evidence="13">
    <location>
        <position position="386"/>
    </location>
    <ligand>
        <name>Cu(2+)</name>
        <dbReference type="ChEBI" id="CHEBI:29036"/>
        <label>1</label>
        <note>catalytic</note>
    </ligand>
</feature>
<organism evidence="18 19">
    <name type="scientific">Heterodera schachtii</name>
    <name type="common">Sugarbeet cyst nematode worm</name>
    <name type="synonym">Tylenchus schachtii</name>
    <dbReference type="NCBI Taxonomy" id="97005"/>
    <lineage>
        <taxon>Eukaryota</taxon>
        <taxon>Metazoa</taxon>
        <taxon>Ecdysozoa</taxon>
        <taxon>Nematoda</taxon>
        <taxon>Chromadorea</taxon>
        <taxon>Rhabditida</taxon>
        <taxon>Tylenchina</taxon>
        <taxon>Tylenchomorpha</taxon>
        <taxon>Tylenchoidea</taxon>
        <taxon>Heteroderidae</taxon>
        <taxon>Heteroderinae</taxon>
        <taxon>Heterodera</taxon>
    </lineage>
</organism>
<dbReference type="Gene3D" id="2.60.120.230">
    <property type="match status" value="1"/>
</dbReference>
<evidence type="ECO:0000313" key="18">
    <source>
        <dbReference type="EMBL" id="KAL3072697.1"/>
    </source>
</evidence>
<keyword evidence="19" id="KW-1185">Reference proteome</keyword>
<comment type="cofactor">
    <cofactor evidence="13">
        <name>Cu(2+)</name>
        <dbReference type="ChEBI" id="CHEBI:29036"/>
    </cofactor>
    <text evidence="13">Binds 2 Cu(2+) ions per subunit.</text>
</comment>
<evidence type="ECO:0000259" key="17">
    <source>
        <dbReference type="Pfam" id="PF03712"/>
    </source>
</evidence>
<dbReference type="InterPro" id="IPR024548">
    <property type="entry name" value="Cu2_monoox_C"/>
</dbReference>
<keyword evidence="11" id="KW-0325">Glycoprotein</keyword>
<dbReference type="Pfam" id="PF03712">
    <property type="entry name" value="Cu2_monoox_C"/>
    <property type="match status" value="1"/>
</dbReference>
<comment type="catalytic activity">
    <reaction evidence="12">
        <text>a [peptide]-C-terminal glycine + 2 L-ascorbate + O2 = a [peptide]-C-terminal (2S)-2-hydroxyglycine + 2 monodehydro-L-ascorbate radical + H2O</text>
        <dbReference type="Rhea" id="RHEA:21452"/>
        <dbReference type="Rhea" id="RHEA-COMP:13486"/>
        <dbReference type="Rhea" id="RHEA-COMP:15321"/>
        <dbReference type="ChEBI" id="CHEBI:15377"/>
        <dbReference type="ChEBI" id="CHEBI:15379"/>
        <dbReference type="ChEBI" id="CHEBI:38290"/>
        <dbReference type="ChEBI" id="CHEBI:59513"/>
        <dbReference type="ChEBI" id="CHEBI:137000"/>
        <dbReference type="ChEBI" id="CHEBI:142768"/>
        <dbReference type="EC" id="1.14.17.3"/>
    </reaction>
</comment>
<keyword evidence="7" id="KW-0560">Oxidoreductase</keyword>
<name>A0ABD2HXQ5_HETSC</name>
<feature type="binding site" evidence="13">
    <location>
        <position position="169"/>
    </location>
    <ligand>
        <name>Cu(2+)</name>
        <dbReference type="ChEBI" id="CHEBI:29036"/>
        <label>1</label>
        <note>catalytic</note>
    </ligand>
</feature>
<sequence length="429" mass="47828">MICQSMNVWQRELSKWHGGKGIDEFASGTAGGARRSVPRPFSAHAILGFLFSLFCGLHVSFPMMGIERAKFASVSFPMGRFFPGTVSFPIFLFMLGSARCWWHFGAKQPRVFASSHAQLAGVESADLRMPGVSTQMNESYLCSAFPLDSERDHFIVGFEPVLSSRHIHHVIVYGCEMPGSEDKAWDCGEMASPRGRYSHSPVCASQPDIVYAWAHNAPELLLPDGVAFRVGGSSAVQFLVLQVHYMRAEENDTSGIRIIHTDRPQPRQAATLLLATDGRIGPKRKEQLEVACVVDESVVLHPFAFRVHTHRHGRKVGGWAVREDPKSGTDKWTLLGQRDPQLPQMFQLVANQSVTITQGDVLAARCSMENEEKREIKIGPTGEDEMCNFYLMYWTENGQTLEQNMCFSPGPPIYRWTKSAGLNHTPKGK</sequence>
<dbReference type="Gene3D" id="2.60.120.310">
    <property type="entry name" value="Copper type II, ascorbate-dependent monooxygenase, N-terminal domain"/>
    <property type="match status" value="1"/>
</dbReference>
<comment type="subcellular location">
    <subcellularLocation>
        <location evidence="1">Secreted</location>
    </subcellularLocation>
</comment>
<feature type="disulfide bond" evidence="14">
    <location>
        <begin position="142"/>
        <end position="187"/>
    </location>
</feature>
<evidence type="ECO:0000256" key="12">
    <source>
        <dbReference type="ARBA" id="ARBA00048431"/>
    </source>
</evidence>
<keyword evidence="4" id="KW-0964">Secreted</keyword>
<dbReference type="Pfam" id="PF01082">
    <property type="entry name" value="Cu2_monooxygen"/>
    <property type="match status" value="1"/>
</dbReference>
<feature type="domain" description="Copper type II ascorbate-dependent monooxygenase N-terminal" evidence="16">
    <location>
        <begin position="126"/>
        <end position="250"/>
    </location>
</feature>
<accession>A0ABD2HXQ5</accession>
<evidence type="ECO:0000256" key="5">
    <source>
        <dbReference type="ARBA" id="ARBA00022723"/>
    </source>
</evidence>
<protein>
    <recommendedName>
        <fullName evidence="3">peptidylglycine monooxygenase</fullName>
        <ecNumber evidence="3">1.14.17.3</ecNumber>
    </recommendedName>
</protein>
<feature type="binding site" evidence="13">
    <location>
        <position position="310"/>
    </location>
    <ligand>
        <name>Cu(2+)</name>
        <dbReference type="ChEBI" id="CHEBI:29036"/>
        <label>1</label>
        <note>catalytic</note>
    </ligand>
</feature>
<feature type="binding site" evidence="13">
    <location>
        <position position="308"/>
    </location>
    <ligand>
        <name>Cu(2+)</name>
        <dbReference type="ChEBI" id="CHEBI:29036"/>
        <label>1</label>
        <note>catalytic</note>
    </ligand>
</feature>
<evidence type="ECO:0000259" key="16">
    <source>
        <dbReference type="Pfam" id="PF01082"/>
    </source>
</evidence>
<dbReference type="PRINTS" id="PR00790">
    <property type="entry name" value="PAMONOXGNASE"/>
</dbReference>
<evidence type="ECO:0000256" key="15">
    <source>
        <dbReference type="SAM" id="Phobius"/>
    </source>
</evidence>
<evidence type="ECO:0000256" key="11">
    <source>
        <dbReference type="ARBA" id="ARBA00023180"/>
    </source>
</evidence>
<evidence type="ECO:0000256" key="2">
    <source>
        <dbReference type="ARBA" id="ARBA00010676"/>
    </source>
</evidence>
<dbReference type="SUPFAM" id="SSF49742">
    <property type="entry name" value="PHM/PNGase F"/>
    <property type="match status" value="2"/>
</dbReference>
<keyword evidence="15" id="KW-0472">Membrane</keyword>
<dbReference type="InterPro" id="IPR000720">
    <property type="entry name" value="PHM/PAL"/>
</dbReference>
<evidence type="ECO:0000256" key="7">
    <source>
        <dbReference type="ARBA" id="ARBA00023002"/>
    </source>
</evidence>
<dbReference type="EC" id="1.14.17.3" evidence="3"/>
<keyword evidence="5 13" id="KW-0479">Metal-binding</keyword>
<dbReference type="FunFam" id="2.60.120.310:FF:000005">
    <property type="entry name" value="Peptidylglycine alpha-hydroxylating monooxygenase"/>
    <property type="match status" value="1"/>
</dbReference>
<dbReference type="AlphaFoldDB" id="A0ABD2HXQ5"/>
<evidence type="ECO:0000256" key="3">
    <source>
        <dbReference type="ARBA" id="ARBA00012689"/>
    </source>
</evidence>
<keyword evidence="6" id="KW-0732">Signal</keyword>
<dbReference type="GO" id="GO:0004504">
    <property type="term" value="F:peptidylglycine monooxygenase activity"/>
    <property type="evidence" value="ECO:0007669"/>
    <property type="project" value="UniProtKB-EC"/>
</dbReference>
<dbReference type="InterPro" id="IPR014783">
    <property type="entry name" value="Cu2_ascorb_mOase_CS-2"/>
</dbReference>
<dbReference type="PANTHER" id="PTHR10680:SF14">
    <property type="entry name" value="PEPTIDYL-GLYCINE ALPHA-AMIDATING MONOOXYGENASE"/>
    <property type="match status" value="1"/>
</dbReference>
<feature type="disulfide bond" evidence="14">
    <location>
        <begin position="366"/>
        <end position="387"/>
    </location>
</feature>
<feature type="disulfide bond" evidence="14">
    <location>
        <begin position="292"/>
        <end position="406"/>
    </location>
</feature>
<dbReference type="InterPro" id="IPR008977">
    <property type="entry name" value="PHM/PNGase_F_dom_sf"/>
</dbReference>
<reference evidence="18 19" key="1">
    <citation type="submission" date="2024-10" db="EMBL/GenBank/DDBJ databases">
        <authorList>
            <person name="Kim D."/>
        </authorList>
    </citation>
    <scope>NUCLEOTIDE SEQUENCE [LARGE SCALE GENOMIC DNA]</scope>
    <source>
        <strain evidence="18">Taebaek</strain>
    </source>
</reference>
<feature type="domain" description="Copper type II ascorbate-dependent monooxygenase C-terminal" evidence="17">
    <location>
        <begin position="269"/>
        <end position="417"/>
    </location>
</feature>
<feature type="transmembrane region" description="Helical" evidence="15">
    <location>
        <begin position="41"/>
        <end position="61"/>
    </location>
</feature>
<keyword evidence="9" id="KW-0503">Monooxygenase</keyword>